<evidence type="ECO:0000256" key="1">
    <source>
        <dbReference type="ARBA" id="ARBA00004613"/>
    </source>
</evidence>
<evidence type="ECO:0000256" key="5">
    <source>
        <dbReference type="ARBA" id="ARBA00022729"/>
    </source>
</evidence>
<accession>A0AAD7RZE8</accession>
<dbReference type="SUPFAM" id="SSF57501">
    <property type="entry name" value="Cystine-knot cytokines"/>
    <property type="match status" value="1"/>
</dbReference>
<dbReference type="PRINTS" id="PR01932">
    <property type="entry name" value="INTRLEUKIN17"/>
</dbReference>
<evidence type="ECO:0000256" key="3">
    <source>
        <dbReference type="ARBA" id="ARBA00022514"/>
    </source>
</evidence>
<evidence type="ECO:0000256" key="6">
    <source>
        <dbReference type="SAM" id="SignalP"/>
    </source>
</evidence>
<organism evidence="7 8">
    <name type="scientific">Aldrovandia affinis</name>
    <dbReference type="NCBI Taxonomy" id="143900"/>
    <lineage>
        <taxon>Eukaryota</taxon>
        <taxon>Metazoa</taxon>
        <taxon>Chordata</taxon>
        <taxon>Craniata</taxon>
        <taxon>Vertebrata</taxon>
        <taxon>Euteleostomi</taxon>
        <taxon>Actinopterygii</taxon>
        <taxon>Neopterygii</taxon>
        <taxon>Teleostei</taxon>
        <taxon>Notacanthiformes</taxon>
        <taxon>Halosauridae</taxon>
        <taxon>Aldrovandia</taxon>
    </lineage>
</organism>
<keyword evidence="3" id="KW-0202">Cytokine</keyword>
<comment type="similarity">
    <text evidence="2">Belongs to the IL-17 family.</text>
</comment>
<dbReference type="EMBL" id="JAINUG010000141">
    <property type="protein sequence ID" value="KAJ8393037.1"/>
    <property type="molecule type" value="Genomic_DNA"/>
</dbReference>
<comment type="caution">
    <text evidence="7">The sequence shown here is derived from an EMBL/GenBank/DDBJ whole genome shotgun (WGS) entry which is preliminary data.</text>
</comment>
<name>A0AAD7RZE8_9TELE</name>
<keyword evidence="8" id="KW-1185">Reference proteome</keyword>
<gene>
    <name evidence="7" type="ORF">AAFF_G00069410</name>
</gene>
<evidence type="ECO:0000313" key="8">
    <source>
        <dbReference type="Proteomes" id="UP001221898"/>
    </source>
</evidence>
<dbReference type="InterPro" id="IPR029034">
    <property type="entry name" value="Cystine-knot_cytokine"/>
</dbReference>
<dbReference type="Gene3D" id="2.10.90.10">
    <property type="entry name" value="Cystine-knot cytokines"/>
    <property type="match status" value="1"/>
</dbReference>
<dbReference type="Proteomes" id="UP001221898">
    <property type="component" value="Unassembled WGS sequence"/>
</dbReference>
<keyword evidence="4" id="KW-0964">Secreted</keyword>
<evidence type="ECO:0000256" key="4">
    <source>
        <dbReference type="ARBA" id="ARBA00022525"/>
    </source>
</evidence>
<dbReference type="AlphaFoldDB" id="A0AAD7RZE8"/>
<dbReference type="GO" id="GO:0005125">
    <property type="term" value="F:cytokine activity"/>
    <property type="evidence" value="ECO:0007669"/>
    <property type="project" value="UniProtKB-KW"/>
</dbReference>
<dbReference type="Pfam" id="PF06083">
    <property type="entry name" value="IL17"/>
    <property type="match status" value="1"/>
</dbReference>
<comment type="subcellular location">
    <subcellularLocation>
        <location evidence="1">Secreted</location>
    </subcellularLocation>
</comment>
<evidence type="ECO:0000256" key="2">
    <source>
        <dbReference type="ARBA" id="ARBA00007236"/>
    </source>
</evidence>
<proteinExistence type="inferred from homology"/>
<reference evidence="7" key="1">
    <citation type="journal article" date="2023" name="Science">
        <title>Genome structures resolve the early diversification of teleost fishes.</title>
        <authorList>
            <person name="Parey E."/>
            <person name="Louis A."/>
            <person name="Montfort J."/>
            <person name="Bouchez O."/>
            <person name="Roques C."/>
            <person name="Iampietro C."/>
            <person name="Lluch J."/>
            <person name="Castinel A."/>
            <person name="Donnadieu C."/>
            <person name="Desvignes T."/>
            <person name="Floi Bucao C."/>
            <person name="Jouanno E."/>
            <person name="Wen M."/>
            <person name="Mejri S."/>
            <person name="Dirks R."/>
            <person name="Jansen H."/>
            <person name="Henkel C."/>
            <person name="Chen W.J."/>
            <person name="Zahm M."/>
            <person name="Cabau C."/>
            <person name="Klopp C."/>
            <person name="Thompson A.W."/>
            <person name="Robinson-Rechavi M."/>
            <person name="Braasch I."/>
            <person name="Lecointre G."/>
            <person name="Bobe J."/>
            <person name="Postlethwait J.H."/>
            <person name="Berthelot C."/>
            <person name="Roest Crollius H."/>
            <person name="Guiguen Y."/>
        </authorList>
    </citation>
    <scope>NUCLEOTIDE SEQUENCE</scope>
    <source>
        <strain evidence="7">NC1722</strain>
    </source>
</reference>
<dbReference type="GO" id="GO:0006954">
    <property type="term" value="P:inflammatory response"/>
    <property type="evidence" value="ECO:0007669"/>
    <property type="project" value="InterPro"/>
</dbReference>
<feature type="signal peptide" evidence="6">
    <location>
        <begin position="1"/>
        <end position="24"/>
    </location>
</feature>
<protein>
    <submittedName>
        <fullName evidence="7">Uncharacterized protein</fullName>
    </submittedName>
</protein>
<dbReference type="InterPro" id="IPR010345">
    <property type="entry name" value="IL-17_fam"/>
</dbReference>
<dbReference type="GO" id="GO:0005615">
    <property type="term" value="C:extracellular space"/>
    <property type="evidence" value="ECO:0007669"/>
    <property type="project" value="UniProtKB-KW"/>
</dbReference>
<feature type="chain" id="PRO_5042168798" evidence="6">
    <location>
        <begin position="25"/>
        <end position="159"/>
    </location>
</feature>
<sequence>MTTHNTQTLMALCMLGALVLLAGAERDSLSRGGKATRKQRRDAWRKNVEVVNLILDSTPTGSTGPPRHIGNHSLSPWTYSFKHDNNRIPAFIASASCLLKGCLNAGGQEVMDFESKPIFHQIPVLRRVEVDHKTYAYKLEAETISVGCTCVRPKVTQQQ</sequence>
<evidence type="ECO:0000313" key="7">
    <source>
        <dbReference type="EMBL" id="KAJ8393037.1"/>
    </source>
</evidence>
<dbReference type="InterPro" id="IPR020440">
    <property type="entry name" value="IL-17_chr"/>
</dbReference>
<keyword evidence="5 6" id="KW-0732">Signal</keyword>